<feature type="compositionally biased region" description="Polar residues" evidence="6">
    <location>
        <begin position="530"/>
        <end position="547"/>
    </location>
</feature>
<dbReference type="AlphaFoldDB" id="U6H2D0"/>
<keyword evidence="3 7" id="KW-0812">Transmembrane</keyword>
<feature type="region of interest" description="Disordered" evidence="6">
    <location>
        <begin position="189"/>
        <end position="231"/>
    </location>
</feature>
<feature type="compositionally biased region" description="Low complexity" evidence="6">
    <location>
        <begin position="339"/>
        <end position="357"/>
    </location>
</feature>
<dbReference type="InterPro" id="IPR016688">
    <property type="entry name" value="MscS-like_plants/fungi"/>
</dbReference>
<feature type="compositionally biased region" description="Polar residues" evidence="6">
    <location>
        <begin position="618"/>
        <end position="632"/>
    </location>
</feature>
<keyword evidence="4 7" id="KW-1133">Transmembrane helix</keyword>
<dbReference type="SUPFAM" id="SSF50182">
    <property type="entry name" value="Sm-like ribonucleoproteins"/>
    <property type="match status" value="1"/>
</dbReference>
<dbReference type="Gene3D" id="2.30.30.60">
    <property type="match status" value="1"/>
</dbReference>
<dbReference type="GO" id="GO:0005509">
    <property type="term" value="F:calcium ion binding"/>
    <property type="evidence" value="ECO:0007669"/>
    <property type="project" value="InterPro"/>
</dbReference>
<feature type="region of interest" description="Disordered" evidence="6">
    <location>
        <begin position="525"/>
        <end position="574"/>
    </location>
</feature>
<evidence type="ECO:0000256" key="4">
    <source>
        <dbReference type="ARBA" id="ARBA00022989"/>
    </source>
</evidence>
<gene>
    <name evidence="9" type="ORF">EPH_0017920</name>
</gene>
<evidence type="ECO:0000256" key="7">
    <source>
        <dbReference type="SAM" id="Phobius"/>
    </source>
</evidence>
<protein>
    <recommendedName>
        <fullName evidence="8">EF-hand domain-containing protein</fullName>
    </recommendedName>
</protein>
<dbReference type="InterPro" id="IPR023408">
    <property type="entry name" value="MscS_beta-dom_sf"/>
</dbReference>
<dbReference type="InterPro" id="IPR002048">
    <property type="entry name" value="EF_hand_dom"/>
</dbReference>
<dbReference type="InterPro" id="IPR006685">
    <property type="entry name" value="MscS_channel_2nd"/>
</dbReference>
<feature type="domain" description="EF-hand" evidence="8">
    <location>
        <begin position="673"/>
        <end position="708"/>
    </location>
</feature>
<feature type="compositionally biased region" description="Polar residues" evidence="6">
    <location>
        <begin position="281"/>
        <end position="298"/>
    </location>
</feature>
<evidence type="ECO:0000259" key="8">
    <source>
        <dbReference type="PROSITE" id="PS50222"/>
    </source>
</evidence>
<feature type="compositionally biased region" description="Low complexity" evidence="6">
    <location>
        <begin position="378"/>
        <end position="392"/>
    </location>
</feature>
<organism evidence="9 10">
    <name type="scientific">Eimeria praecox</name>
    <dbReference type="NCBI Taxonomy" id="51316"/>
    <lineage>
        <taxon>Eukaryota</taxon>
        <taxon>Sar</taxon>
        <taxon>Alveolata</taxon>
        <taxon>Apicomplexa</taxon>
        <taxon>Conoidasida</taxon>
        <taxon>Coccidia</taxon>
        <taxon>Eucoccidiorida</taxon>
        <taxon>Eimeriorina</taxon>
        <taxon>Eimeriidae</taxon>
        <taxon>Eimeria</taxon>
    </lineage>
</organism>
<evidence type="ECO:0000256" key="2">
    <source>
        <dbReference type="ARBA" id="ARBA00008017"/>
    </source>
</evidence>
<dbReference type="GO" id="GO:0008381">
    <property type="term" value="F:mechanosensitive monoatomic ion channel activity"/>
    <property type="evidence" value="ECO:0007669"/>
    <property type="project" value="TreeGrafter"/>
</dbReference>
<feature type="compositionally biased region" description="Low complexity" evidence="6">
    <location>
        <begin position="262"/>
        <end position="280"/>
    </location>
</feature>
<feature type="compositionally biased region" description="Polar residues" evidence="6">
    <location>
        <begin position="308"/>
        <end position="328"/>
    </location>
</feature>
<dbReference type="Pfam" id="PF00924">
    <property type="entry name" value="MS_channel_2nd"/>
    <property type="match status" value="1"/>
</dbReference>
<dbReference type="PROSITE" id="PS50222">
    <property type="entry name" value="EF_HAND_2"/>
    <property type="match status" value="1"/>
</dbReference>
<dbReference type="InterPro" id="IPR010920">
    <property type="entry name" value="LSM_dom_sf"/>
</dbReference>
<feature type="region of interest" description="Disordered" evidence="6">
    <location>
        <begin position="34"/>
        <end position="54"/>
    </location>
</feature>
<dbReference type="PANTHER" id="PTHR31618">
    <property type="entry name" value="MECHANOSENSITIVE ION CHANNEL PROTEIN 5"/>
    <property type="match status" value="1"/>
</dbReference>
<keyword evidence="10" id="KW-1185">Reference proteome</keyword>
<feature type="transmembrane region" description="Helical" evidence="7">
    <location>
        <begin position="753"/>
        <end position="772"/>
    </location>
</feature>
<evidence type="ECO:0000313" key="9">
    <source>
        <dbReference type="EMBL" id="CDI86007.1"/>
    </source>
</evidence>
<feature type="region of interest" description="Disordered" evidence="6">
    <location>
        <begin position="262"/>
        <end position="366"/>
    </location>
</feature>
<evidence type="ECO:0000313" key="10">
    <source>
        <dbReference type="Proteomes" id="UP000018201"/>
    </source>
</evidence>
<evidence type="ECO:0000256" key="5">
    <source>
        <dbReference type="ARBA" id="ARBA00023136"/>
    </source>
</evidence>
<name>U6H2D0_9EIME</name>
<comment type="similarity">
    <text evidence="2">Belongs to the MscS (TC 1.A.23) family.</text>
</comment>
<dbReference type="Proteomes" id="UP000018201">
    <property type="component" value="Unassembled WGS sequence"/>
</dbReference>
<keyword evidence="5 7" id="KW-0472">Membrane</keyword>
<feature type="region of interest" description="Disordered" evidence="6">
    <location>
        <begin position="486"/>
        <end position="507"/>
    </location>
</feature>
<reference evidence="9" key="2">
    <citation type="submission" date="2013-10" db="EMBL/GenBank/DDBJ databases">
        <authorList>
            <person name="Aslett M."/>
        </authorList>
    </citation>
    <scope>NUCLEOTIDE SEQUENCE [LARGE SCALE GENOMIC DNA]</scope>
    <source>
        <strain evidence="9">Houghton</strain>
    </source>
</reference>
<dbReference type="VEuPathDB" id="ToxoDB:EPH_0017920"/>
<comment type="subcellular location">
    <subcellularLocation>
        <location evidence="1">Membrane</location>
        <topology evidence="1">Multi-pass membrane protein</topology>
    </subcellularLocation>
</comment>
<dbReference type="PANTHER" id="PTHR31618:SF1">
    <property type="entry name" value="EF-HAND DOMAIN-CONTAINING PROTEIN"/>
    <property type="match status" value="1"/>
</dbReference>
<evidence type="ECO:0000256" key="6">
    <source>
        <dbReference type="SAM" id="MobiDB-lite"/>
    </source>
</evidence>
<proteinExistence type="inferred from homology"/>
<evidence type="ECO:0000256" key="1">
    <source>
        <dbReference type="ARBA" id="ARBA00004141"/>
    </source>
</evidence>
<dbReference type="GO" id="GO:0006820">
    <property type="term" value="P:monoatomic anion transport"/>
    <property type="evidence" value="ECO:0007669"/>
    <property type="project" value="TreeGrafter"/>
</dbReference>
<feature type="compositionally biased region" description="Basic and acidic residues" evidence="6">
    <location>
        <begin position="418"/>
        <end position="427"/>
    </location>
</feature>
<reference evidence="9" key="1">
    <citation type="submission" date="2013-10" db="EMBL/GenBank/DDBJ databases">
        <title>Genomic analysis of the causative agents of coccidiosis in chickens.</title>
        <authorList>
            <person name="Reid A.J."/>
            <person name="Blake D."/>
            <person name="Billington K."/>
            <person name="Browne H."/>
            <person name="Dunn M."/>
            <person name="Hung S."/>
            <person name="Kawahara F."/>
            <person name="Miranda-Saavedra D."/>
            <person name="Mourier T."/>
            <person name="Nagra H."/>
            <person name="Otto T.D."/>
            <person name="Rawlings N."/>
            <person name="Sanchez A."/>
            <person name="Sanders M."/>
            <person name="Subramaniam C."/>
            <person name="Tay Y."/>
            <person name="Dear P."/>
            <person name="Doerig C."/>
            <person name="Gruber A."/>
            <person name="Parkinson J."/>
            <person name="Shirley M."/>
            <person name="Wan K.L."/>
            <person name="Berriman M."/>
            <person name="Tomley F."/>
            <person name="Pain A."/>
        </authorList>
    </citation>
    <scope>NUCLEOTIDE SEQUENCE [LARGE SCALE GENOMIC DNA]</scope>
    <source>
        <strain evidence="9">Houghton</strain>
    </source>
</reference>
<dbReference type="OrthoDB" id="544685at2759"/>
<feature type="transmembrane region" description="Helical" evidence="7">
    <location>
        <begin position="729"/>
        <end position="746"/>
    </location>
</feature>
<dbReference type="GO" id="GO:0005886">
    <property type="term" value="C:plasma membrane"/>
    <property type="evidence" value="ECO:0007669"/>
    <property type="project" value="TreeGrafter"/>
</dbReference>
<dbReference type="EMBL" id="HG694630">
    <property type="protein sequence ID" value="CDI86007.1"/>
    <property type="molecule type" value="Genomic_DNA"/>
</dbReference>
<accession>U6H2D0</accession>
<sequence>MNGQVVKYLTKYAALRKLNTKWAAYHLCKDTLSQPSCDGTSQEDEDRMETGGGLRGAELRRGRSIISVTSRTSRFSRHPSLRVPTRALPSLVLDKPPASVKAVCPPPCTLLFEVFVYSGLPSQLTRSSIERCKQSRIHHWLLLQYVAVFPPAVFLQGQRIEVDSKAKAREVSDRLFWALAKDASELAATEQQAFRDSPPNIKPRATTPFFSDFPQSNKQQQHNEQERTVTWLGSPELQKVVTIDPTEEVCRTAVAAAATATATATTSAAATTATTAPAATPNSGEASATLPNNSTASTDPAGEGDCNTRLNSSCPPSVSLQASLQGDCSSEGEGLCPRSEASSCGSASASEAASVGSTRKGRNRRSGKRIAEILGASAAPAPAAAATASSTSHLIREGRQRPAPEATETTETAQGDAEADRRAEGSDSRAAFGEASKRPRAPADSEQPAQMHQDTDAYTPASVDACARERGGGVGKRDEEGVEVAGASLISQPPPRIATSSANGATPVEDSVGVKELWRTSCPSAPPYQGSVSLESGPSCTYSSSNEDMAKEARRTKEPKPGKGDLETDELPDNRQKMTSEVLGAANTTNSSFFDDYASSCFFSRTSPSASDCHLAAASTTSGERNGPQGSSRRLLDPSSAGEEDYFPARRRRRAFKRNMPEYFTRSFVEMFLKEDEVEEFMKLVDLAGHGKINQPMFKRAVVSIYKMRKALLKSLTSQASICKTVRRMISVVLWVATLVAMLLVFGVNLNTVLVSGAASISALVVALSYIYQNFITAVIFVAFTNPYNVGDRVRIDNGEAMYVRNIHTYTTEFVTIHSKPIVYSNSVLFGRQLTNESRATNATFSMPMRLDIRTQLQSLRFLEAGMRRAIAARPMDFVKDSFSIYITDVQPGRWMDITVWLSAVEGWGNAPKVLRLRTDMYLVLQRLCLRFGISYQEPLLPVQLNASTPTTTPAAAAAISSPQTQQTGAPLHQFHSSASHGAAAEDAYGAWVNSGSWEQVKDHYRGSPTSYCGVPLHDLKCEPSEFSELEALEQVPAAYRGVSGGQLKRRRPNSAQYPSPIRCSKTSTESCICHCCRKEEKDETCGMFERTSRYRHVQERGSRVLPSASSRASARYIPHSFCKANGTETETETERERGLPSANEPLQRQVLNFQESVCAVKNVKVAGFVQLMQAWAWLGGAAHGRVRAAFTNAVCVKAIGF</sequence>
<feature type="compositionally biased region" description="Low complexity" evidence="6">
    <location>
        <begin position="405"/>
        <end position="416"/>
    </location>
</feature>
<feature type="region of interest" description="Disordered" evidence="6">
    <location>
        <begin position="378"/>
        <end position="457"/>
    </location>
</feature>
<feature type="region of interest" description="Disordered" evidence="6">
    <location>
        <begin position="618"/>
        <end position="644"/>
    </location>
</feature>
<feature type="compositionally biased region" description="Basic and acidic residues" evidence="6">
    <location>
        <begin position="548"/>
        <end position="574"/>
    </location>
</feature>
<evidence type="ECO:0000256" key="3">
    <source>
        <dbReference type="ARBA" id="ARBA00022692"/>
    </source>
</evidence>